<dbReference type="InterPro" id="IPR021255">
    <property type="entry name" value="DUF2807"/>
</dbReference>
<feature type="signal peptide" evidence="2">
    <location>
        <begin position="1"/>
        <end position="22"/>
    </location>
</feature>
<protein>
    <submittedName>
        <fullName evidence="4">Head GIN domain-containing protein</fullName>
    </submittedName>
</protein>
<dbReference type="PROSITE" id="PS51257">
    <property type="entry name" value="PROKAR_LIPOPROTEIN"/>
    <property type="match status" value="1"/>
</dbReference>
<keyword evidence="5" id="KW-1185">Reference proteome</keyword>
<evidence type="ECO:0000256" key="2">
    <source>
        <dbReference type="SAM" id="SignalP"/>
    </source>
</evidence>
<dbReference type="RefSeq" id="WP_289724019.1">
    <property type="nucleotide sequence ID" value="NZ_JAUDUY010000002.1"/>
</dbReference>
<name>A0ABT7WCK7_9FLAO</name>
<gene>
    <name evidence="4" type="ORF">QU605_04165</name>
</gene>
<evidence type="ECO:0000313" key="5">
    <source>
        <dbReference type="Proteomes" id="UP001174839"/>
    </source>
</evidence>
<organism evidence="4 5">
    <name type="scientific">Robiginitalea aurantiaca</name>
    <dbReference type="NCBI Taxonomy" id="3056915"/>
    <lineage>
        <taxon>Bacteria</taxon>
        <taxon>Pseudomonadati</taxon>
        <taxon>Bacteroidota</taxon>
        <taxon>Flavobacteriia</taxon>
        <taxon>Flavobacteriales</taxon>
        <taxon>Flavobacteriaceae</taxon>
        <taxon>Robiginitalea</taxon>
    </lineage>
</organism>
<sequence>MATLARFTIAIILALLSSSCIMDVGFGSGVKGNGEVVQESRDITEDFTAVTASEGLNVYVTQGSDFKIRVEADENVIDLIGTDIRDGKLKVHAIENIGRATKKIYVTMPEVTSLAANSGADLIGDGLIEADKINLDSSSGAGLKVEIVADQIEANSSSGADIRLGGRANLLYADASSGSDIKAVELESKICRANASSGADIRVNVTEELTAHASSGADIGYSGEPKVETRKSASGSVYKN</sequence>
<comment type="caution">
    <text evidence="4">The sequence shown here is derived from an EMBL/GenBank/DDBJ whole genome shotgun (WGS) entry which is preliminary data.</text>
</comment>
<feature type="domain" description="Putative auto-transporter adhesin head GIN" evidence="3">
    <location>
        <begin position="46"/>
        <end position="225"/>
    </location>
</feature>
<dbReference type="Proteomes" id="UP001174839">
    <property type="component" value="Unassembled WGS sequence"/>
</dbReference>
<dbReference type="Gene3D" id="2.160.20.120">
    <property type="match status" value="1"/>
</dbReference>
<reference evidence="4" key="1">
    <citation type="submission" date="2023-06" db="EMBL/GenBank/DDBJ databases">
        <title>Robiginitalea aurantiacus sp. nov. and Algoriphagus sediminis sp. nov., isolated from coastal sediment.</title>
        <authorList>
            <person name="Zhou Z.Y."/>
            <person name="An J."/>
            <person name="Jia Y.W."/>
            <person name="Du Z.J."/>
        </authorList>
    </citation>
    <scope>NUCLEOTIDE SEQUENCE</scope>
    <source>
        <strain evidence="4">M39</strain>
    </source>
</reference>
<keyword evidence="2" id="KW-0732">Signal</keyword>
<proteinExistence type="predicted"/>
<evidence type="ECO:0000256" key="1">
    <source>
        <dbReference type="SAM" id="MobiDB-lite"/>
    </source>
</evidence>
<evidence type="ECO:0000313" key="4">
    <source>
        <dbReference type="EMBL" id="MDM9630650.1"/>
    </source>
</evidence>
<accession>A0ABT7WCK7</accession>
<dbReference type="Pfam" id="PF10988">
    <property type="entry name" value="DUF2807"/>
    <property type="match status" value="1"/>
</dbReference>
<evidence type="ECO:0000259" key="3">
    <source>
        <dbReference type="Pfam" id="PF10988"/>
    </source>
</evidence>
<dbReference type="EMBL" id="JAUDUY010000002">
    <property type="protein sequence ID" value="MDM9630650.1"/>
    <property type="molecule type" value="Genomic_DNA"/>
</dbReference>
<feature type="region of interest" description="Disordered" evidence="1">
    <location>
        <begin position="214"/>
        <end position="240"/>
    </location>
</feature>
<feature type="chain" id="PRO_5045369616" evidence="2">
    <location>
        <begin position="23"/>
        <end position="240"/>
    </location>
</feature>